<keyword evidence="2" id="KW-1185">Reference proteome</keyword>
<dbReference type="AlphaFoldDB" id="A0A8J2UCG7"/>
<name>A0A8J2UCG7_9BACT</name>
<comment type="caution">
    <text evidence="1">The sequence shown here is derived from an EMBL/GenBank/DDBJ whole genome shotgun (WGS) entry which is preliminary data.</text>
</comment>
<protein>
    <recommendedName>
        <fullName evidence="3">Cupin domain-containing protein</fullName>
    </recommendedName>
</protein>
<dbReference type="RefSeq" id="WP_188931364.1">
    <property type="nucleotide sequence ID" value="NZ_BMJC01000002.1"/>
</dbReference>
<reference evidence="1" key="2">
    <citation type="submission" date="2020-09" db="EMBL/GenBank/DDBJ databases">
        <authorList>
            <person name="Sun Q."/>
            <person name="Zhou Y."/>
        </authorList>
    </citation>
    <scope>NUCLEOTIDE SEQUENCE</scope>
    <source>
        <strain evidence="1">CGMCC 1.15448</strain>
    </source>
</reference>
<dbReference type="SUPFAM" id="SSF51182">
    <property type="entry name" value="RmlC-like cupins"/>
    <property type="match status" value="1"/>
</dbReference>
<dbReference type="Gene3D" id="2.60.120.10">
    <property type="entry name" value="Jelly Rolls"/>
    <property type="match status" value="1"/>
</dbReference>
<sequence>MRQLFLFLLATTGLASTGYTQVQVSQEPRHHNVFENAYVRVLDVHVPPHDTTLMHKHSIPSVFFILSKTRSGSETLIEPAKPSFADGNIWFEGFYEKPRVHRVWNEDTVDFHAMDIELLHTPAPAPGIPDNLPFSKQLFDEKSVRAFRMTLPAGQHQRLDPVQAPVLVIGLSGPSATGAVNDHPFTKKGDYLFLPAGTPLAIANNSATTEQQFALLYLK</sequence>
<dbReference type="InterPro" id="IPR014710">
    <property type="entry name" value="RmlC-like_jellyroll"/>
</dbReference>
<evidence type="ECO:0008006" key="3">
    <source>
        <dbReference type="Google" id="ProtNLM"/>
    </source>
</evidence>
<evidence type="ECO:0000313" key="2">
    <source>
        <dbReference type="Proteomes" id="UP000607559"/>
    </source>
</evidence>
<accession>A0A8J2UCG7</accession>
<dbReference type="InterPro" id="IPR011051">
    <property type="entry name" value="RmlC_Cupin_sf"/>
</dbReference>
<dbReference type="Proteomes" id="UP000607559">
    <property type="component" value="Unassembled WGS sequence"/>
</dbReference>
<evidence type="ECO:0000313" key="1">
    <source>
        <dbReference type="EMBL" id="GGA97929.1"/>
    </source>
</evidence>
<gene>
    <name evidence="1" type="ORF">GCM10011511_21580</name>
</gene>
<organism evidence="1 2">
    <name type="scientific">Puia dinghuensis</name>
    <dbReference type="NCBI Taxonomy" id="1792502"/>
    <lineage>
        <taxon>Bacteria</taxon>
        <taxon>Pseudomonadati</taxon>
        <taxon>Bacteroidota</taxon>
        <taxon>Chitinophagia</taxon>
        <taxon>Chitinophagales</taxon>
        <taxon>Chitinophagaceae</taxon>
        <taxon>Puia</taxon>
    </lineage>
</organism>
<dbReference type="EMBL" id="BMJC01000002">
    <property type="protein sequence ID" value="GGA97929.1"/>
    <property type="molecule type" value="Genomic_DNA"/>
</dbReference>
<proteinExistence type="predicted"/>
<reference evidence="1" key="1">
    <citation type="journal article" date="2014" name="Int. J. Syst. Evol. Microbiol.">
        <title>Complete genome sequence of Corynebacterium casei LMG S-19264T (=DSM 44701T), isolated from a smear-ripened cheese.</title>
        <authorList>
            <consortium name="US DOE Joint Genome Institute (JGI-PGF)"/>
            <person name="Walter F."/>
            <person name="Albersmeier A."/>
            <person name="Kalinowski J."/>
            <person name="Ruckert C."/>
        </authorList>
    </citation>
    <scope>NUCLEOTIDE SEQUENCE</scope>
    <source>
        <strain evidence="1">CGMCC 1.15448</strain>
    </source>
</reference>